<name>A0A2P8CCZ9_9BACT</name>
<dbReference type="Gene3D" id="3.30.1360.150">
    <property type="match status" value="1"/>
</dbReference>
<dbReference type="Gene3D" id="3.40.720.10">
    <property type="entry name" value="Alkaline Phosphatase, subunit A"/>
    <property type="match status" value="1"/>
</dbReference>
<dbReference type="EMBL" id="BLAU01000001">
    <property type="protein sequence ID" value="GET21345.1"/>
    <property type="molecule type" value="Genomic_DNA"/>
</dbReference>
<dbReference type="Proteomes" id="UP000396862">
    <property type="component" value="Unassembled WGS sequence"/>
</dbReference>
<feature type="signal peptide" evidence="1">
    <location>
        <begin position="1"/>
        <end position="21"/>
    </location>
</feature>
<gene>
    <name evidence="2" type="primary">pafA</name>
    <name evidence="3" type="ORF">CLV93_105234</name>
    <name evidence="2" type="ORF">JCM18694_15910</name>
</gene>
<dbReference type="Pfam" id="PF01663">
    <property type="entry name" value="Phosphodiest"/>
    <property type="match status" value="1"/>
</dbReference>
<dbReference type="InterPro" id="IPR017850">
    <property type="entry name" value="Alkaline_phosphatase_core_sf"/>
</dbReference>
<dbReference type="OrthoDB" id="9766127at2"/>
<dbReference type="InterPro" id="IPR026263">
    <property type="entry name" value="Alkaline_phosphatase_prok"/>
</dbReference>
<dbReference type="RefSeq" id="WP_106542428.1">
    <property type="nucleotide sequence ID" value="NZ_BLAU01000001.1"/>
</dbReference>
<keyword evidence="5" id="KW-1185">Reference proteome</keyword>
<accession>A0A2P8CCZ9</accession>
<dbReference type="CDD" id="cd16016">
    <property type="entry name" value="AP-SPAP"/>
    <property type="match status" value="1"/>
</dbReference>
<dbReference type="SUPFAM" id="SSF53649">
    <property type="entry name" value="Alkaline phosphatase-like"/>
    <property type="match status" value="1"/>
</dbReference>
<dbReference type="PIRSF" id="PIRSF031924">
    <property type="entry name" value="Pi-irrepressible_AP"/>
    <property type="match status" value="1"/>
</dbReference>
<dbReference type="GO" id="GO:0004035">
    <property type="term" value="F:alkaline phosphatase activity"/>
    <property type="evidence" value="ECO:0007669"/>
    <property type="project" value="InterPro"/>
</dbReference>
<feature type="chain" id="PRO_5015196009" evidence="1">
    <location>
        <begin position="22"/>
        <end position="544"/>
    </location>
</feature>
<evidence type="ECO:0000313" key="5">
    <source>
        <dbReference type="Proteomes" id="UP000396862"/>
    </source>
</evidence>
<keyword evidence="1" id="KW-0732">Signal</keyword>
<comment type="caution">
    <text evidence="3">The sequence shown here is derived from an EMBL/GenBank/DDBJ whole genome shotgun (WGS) entry which is preliminary data.</text>
</comment>
<proteinExistence type="predicted"/>
<sequence length="544" mass="61367">MYTKRFAIFLLGILSPVLLHAQSHANGKTYRPKLVVGIVVEDIRPDYIDRYWDKFRTDGFRRLVNQGFVCRNNHIDNLIQRPSVGMATLFTGAAPSLNGIVNDQWIDRLKKKVINCTHDDYYTTVGSNSAQGDRSAMKLMTPTIGDALKIMTNGKAKVYSVALNAPAAIFSAGHSGDGAYWFDTESGNMISSSYYVENFPDWAFNFNSQKLADDYLSRKWETLYPISNYTESISDNYILEPGYYDKWNTFPYDLSKIQKRSGDYRVLKTTPFGNLMVSDFATSLIANEGLGQDSVPDMLTVTFSSMDYERNSFGPASVEMEDTYLRMDQNIAHLLNYLDRTVGKDNVVVFLTGTSSASYPSSYLKEEFHMQAGTFNPEGAVALLKAYLNIKYGQGNYVETYMNQQVYFDRDLISERNIDLAAMQKDAATFLNQFQGVASCRAASDLESVNLLGSAFAPFQNSYNPKRSGDVLLRFEEGWQPKEKYRRIDYTENSQVPLIFWGGHVKHGTLNQRTNIMDVVPTLADFLGIMPPNAARGSIINVRK</sequence>
<reference evidence="3 4" key="1">
    <citation type="submission" date="2018-03" db="EMBL/GenBank/DDBJ databases">
        <title>Genomic Encyclopedia of Archaeal and Bacterial Type Strains, Phase II (KMG-II): from individual species to whole genera.</title>
        <authorList>
            <person name="Goeker M."/>
        </authorList>
    </citation>
    <scope>NUCLEOTIDE SEQUENCE [LARGE SCALE GENOMIC DNA]</scope>
    <source>
        <strain evidence="3 4">DSM 27267</strain>
    </source>
</reference>
<protein>
    <submittedName>
        <fullName evidence="2">Alkaline phosphatase family protein</fullName>
    </submittedName>
    <submittedName>
        <fullName evidence="3">Type I phosphodiesterase/nucleotide pyrophosphatase</fullName>
    </submittedName>
</protein>
<evidence type="ECO:0000313" key="4">
    <source>
        <dbReference type="Proteomes" id="UP000240621"/>
    </source>
</evidence>
<evidence type="ECO:0000313" key="2">
    <source>
        <dbReference type="EMBL" id="GET21345.1"/>
    </source>
</evidence>
<dbReference type="Proteomes" id="UP000240621">
    <property type="component" value="Unassembled WGS sequence"/>
</dbReference>
<dbReference type="EMBL" id="PYGC01000005">
    <property type="protein sequence ID" value="PSK82840.1"/>
    <property type="molecule type" value="Genomic_DNA"/>
</dbReference>
<evidence type="ECO:0000313" key="3">
    <source>
        <dbReference type="EMBL" id="PSK82840.1"/>
    </source>
</evidence>
<evidence type="ECO:0000256" key="1">
    <source>
        <dbReference type="SAM" id="SignalP"/>
    </source>
</evidence>
<dbReference type="InterPro" id="IPR002591">
    <property type="entry name" value="Phosphodiest/P_Trfase"/>
</dbReference>
<reference evidence="2 5" key="2">
    <citation type="submission" date="2019-10" db="EMBL/GenBank/DDBJ databases">
        <title>Prolixibacter strains distinguished by the presence of nitrate reductase genes were adept at nitrate-dependent anaerobic corrosion of metallic iron and carbon steel.</title>
        <authorList>
            <person name="Iino T."/>
            <person name="Shono N."/>
            <person name="Ito K."/>
            <person name="Nakamura R."/>
            <person name="Sueoka K."/>
            <person name="Harayama S."/>
            <person name="Ohkuma M."/>
        </authorList>
    </citation>
    <scope>NUCLEOTIDE SEQUENCE [LARGE SCALE GENOMIC DNA]</scope>
    <source>
        <strain evidence="2 5">MIC1-1</strain>
    </source>
</reference>
<dbReference type="AlphaFoldDB" id="A0A2P8CCZ9"/>
<organism evidence="3 4">
    <name type="scientific">Prolixibacter denitrificans</name>
    <dbReference type="NCBI Taxonomy" id="1541063"/>
    <lineage>
        <taxon>Bacteria</taxon>
        <taxon>Pseudomonadati</taxon>
        <taxon>Bacteroidota</taxon>
        <taxon>Bacteroidia</taxon>
        <taxon>Marinilabiliales</taxon>
        <taxon>Prolixibacteraceae</taxon>
        <taxon>Prolixibacter</taxon>
    </lineage>
</organism>